<dbReference type="Gene3D" id="1.10.287.110">
    <property type="entry name" value="DnaJ domain"/>
    <property type="match status" value="1"/>
</dbReference>
<evidence type="ECO:0000313" key="8">
    <source>
        <dbReference type="EMBL" id="VDL81090.1"/>
    </source>
</evidence>
<dbReference type="InterPro" id="IPR036869">
    <property type="entry name" value="J_dom_sf"/>
</dbReference>
<proteinExistence type="predicted"/>
<evidence type="ECO:0000256" key="1">
    <source>
        <dbReference type="ARBA" id="ARBA00001946"/>
    </source>
</evidence>
<sequence length="591" mass="65943">MARKFHPDKNRAPGATEAFKKIGSAFATLTNSEKRRRYDLYGSVDEPAPSVTRQRHGDVFYQFDGHPGFDADVFNIFFNGGFPFVYRNHRAQTHQPRESERESTYLAYVQILPLLILFGLSFFSNLFVKDAPFSLTRTTKYPVERVTNQHHVNYYVKPTFSEDFDGNLAHMESQVEEQYVYYLRDRCYKEQNQSTCLTEVVGIMLTKFLKLPKAWATAEIATIRFASTAALPERLFRSFFYVPGDQEHRISKMLKISSSPATLPESIPDILVLDCEDAVSFANKDKARSTIASAFASGSIKKSLRPHQSVSLRINPPTTGLAGADLDQVLSKCIQTTDATGSDQWLGPDLITLPKTESIDELLWVEARIQKLFKEASKPVANISLIGMIESPKSLLNMTDLCKEAKQLKIPLVAMVFGSDDYCASLGKCPTPIVTVSVLHIYLSIVFFTDAGIVQTFLACVTHSVGREETNFPRRYMVTVCKAYGLAAVDMVDTDLANMDSFRKNCEFGSQIGYSGKQLIHPKQLEDANIAFSPNPKLVAWAIALVEAAAEASASRALAAGAFTFEGHMIDRPTIRQAQRLVRMAKLVHSS</sequence>
<dbReference type="InterPro" id="IPR015813">
    <property type="entry name" value="Pyrv/PenolPyrv_kinase-like_dom"/>
</dbReference>
<feature type="transmembrane region" description="Helical" evidence="6">
    <location>
        <begin position="105"/>
        <end position="128"/>
    </location>
</feature>
<dbReference type="InterPro" id="IPR001623">
    <property type="entry name" value="DnaJ_domain"/>
</dbReference>
<dbReference type="GO" id="GO:0000287">
    <property type="term" value="F:magnesium ion binding"/>
    <property type="evidence" value="ECO:0007669"/>
    <property type="project" value="TreeGrafter"/>
</dbReference>
<reference evidence="8 9" key="1">
    <citation type="submission" date="2018-11" db="EMBL/GenBank/DDBJ databases">
        <authorList>
            <consortium name="Pathogen Informatics"/>
        </authorList>
    </citation>
    <scope>NUCLEOTIDE SEQUENCE [LARGE SCALE GENOMIC DNA]</scope>
    <source>
        <strain evidence="8 9">NST_G2</strain>
    </source>
</reference>
<feature type="domain" description="J" evidence="7">
    <location>
        <begin position="1"/>
        <end position="42"/>
    </location>
</feature>
<comment type="cofactor">
    <cofactor evidence="1">
        <name>Mg(2+)</name>
        <dbReference type="ChEBI" id="CHEBI:18420"/>
    </cofactor>
</comment>
<dbReference type="AlphaFoldDB" id="A0A3P7B718"/>
<keyword evidence="6" id="KW-0812">Transmembrane</keyword>
<dbReference type="Pfam" id="PF00226">
    <property type="entry name" value="DnaJ"/>
    <property type="match status" value="1"/>
</dbReference>
<dbReference type="GO" id="GO:0006107">
    <property type="term" value="P:oxaloacetate metabolic process"/>
    <property type="evidence" value="ECO:0007669"/>
    <property type="project" value="TreeGrafter"/>
</dbReference>
<dbReference type="OrthoDB" id="1773at2759"/>
<gene>
    <name evidence="8" type="ORF">SSLN_LOCUS68</name>
</gene>
<keyword evidence="9" id="KW-1185">Reference proteome</keyword>
<protein>
    <recommendedName>
        <fullName evidence="7">J domain-containing protein</fullName>
    </recommendedName>
</protein>
<dbReference type="InterPro" id="IPR015399">
    <property type="entry name" value="DUF1977_DnaJ-like"/>
</dbReference>
<dbReference type="Proteomes" id="UP000275846">
    <property type="component" value="Unassembled WGS sequence"/>
</dbReference>
<evidence type="ECO:0000259" key="7">
    <source>
        <dbReference type="PROSITE" id="PS50076"/>
    </source>
</evidence>
<dbReference type="CDD" id="cd06257">
    <property type="entry name" value="DnaJ"/>
    <property type="match status" value="1"/>
</dbReference>
<evidence type="ECO:0000313" key="9">
    <source>
        <dbReference type="Proteomes" id="UP000275846"/>
    </source>
</evidence>
<dbReference type="GO" id="GO:0005789">
    <property type="term" value="C:endoplasmic reticulum membrane"/>
    <property type="evidence" value="ECO:0007669"/>
    <property type="project" value="UniProtKB-SubCell"/>
</dbReference>
<dbReference type="Gene3D" id="3.20.20.60">
    <property type="entry name" value="Phosphoenolpyruvate-binding domains"/>
    <property type="match status" value="1"/>
</dbReference>
<dbReference type="PANTHER" id="PTHR32308">
    <property type="entry name" value="LYASE BETA SUBUNIT, PUTATIVE (AFU_ORTHOLOGUE AFUA_4G13030)-RELATED"/>
    <property type="match status" value="1"/>
</dbReference>
<dbReference type="PROSITE" id="PS50076">
    <property type="entry name" value="DNAJ_2"/>
    <property type="match status" value="1"/>
</dbReference>
<evidence type="ECO:0000256" key="3">
    <source>
        <dbReference type="ARBA" id="ARBA00022723"/>
    </source>
</evidence>
<keyword evidence="4" id="KW-0256">Endoplasmic reticulum</keyword>
<dbReference type="Pfam" id="PF03328">
    <property type="entry name" value="HpcH_HpaI"/>
    <property type="match status" value="1"/>
</dbReference>
<accession>A0A3P7B718</accession>
<dbReference type="SUPFAM" id="SSF51621">
    <property type="entry name" value="Phosphoenolpyruvate/pyruvate domain"/>
    <property type="match status" value="1"/>
</dbReference>
<keyword evidence="6" id="KW-0472">Membrane</keyword>
<comment type="subcellular location">
    <subcellularLocation>
        <location evidence="2">Endoplasmic reticulum membrane</location>
        <topology evidence="2">Single-pass membrane protein</topology>
    </subcellularLocation>
</comment>
<organism evidence="8 9">
    <name type="scientific">Schistocephalus solidus</name>
    <name type="common">Tapeworm</name>
    <dbReference type="NCBI Taxonomy" id="70667"/>
    <lineage>
        <taxon>Eukaryota</taxon>
        <taxon>Metazoa</taxon>
        <taxon>Spiralia</taxon>
        <taxon>Lophotrochozoa</taxon>
        <taxon>Platyhelminthes</taxon>
        <taxon>Cestoda</taxon>
        <taxon>Eucestoda</taxon>
        <taxon>Diphyllobothriidea</taxon>
        <taxon>Diphyllobothriidae</taxon>
        <taxon>Schistocephalus</taxon>
    </lineage>
</organism>
<evidence type="ECO:0000256" key="6">
    <source>
        <dbReference type="SAM" id="Phobius"/>
    </source>
</evidence>
<dbReference type="PANTHER" id="PTHR32308:SF0">
    <property type="entry name" value="HPCH_HPAI ALDOLASE_CITRATE LYASE DOMAIN-CONTAINING PROTEIN"/>
    <property type="match status" value="1"/>
</dbReference>
<dbReference type="InterPro" id="IPR040442">
    <property type="entry name" value="Pyrv_kinase-like_dom_sf"/>
</dbReference>
<evidence type="ECO:0000256" key="4">
    <source>
        <dbReference type="ARBA" id="ARBA00022824"/>
    </source>
</evidence>
<keyword evidence="5" id="KW-0460">Magnesium</keyword>
<dbReference type="SUPFAM" id="SSF46565">
    <property type="entry name" value="Chaperone J-domain"/>
    <property type="match status" value="1"/>
</dbReference>
<dbReference type="STRING" id="70667.A0A3P7B718"/>
<evidence type="ECO:0000256" key="5">
    <source>
        <dbReference type="ARBA" id="ARBA00022842"/>
    </source>
</evidence>
<name>A0A3P7B718_SCHSO</name>
<keyword evidence="3" id="KW-0479">Metal-binding</keyword>
<evidence type="ECO:0000256" key="2">
    <source>
        <dbReference type="ARBA" id="ARBA00004389"/>
    </source>
</evidence>
<dbReference type="GO" id="GO:0003824">
    <property type="term" value="F:catalytic activity"/>
    <property type="evidence" value="ECO:0007669"/>
    <property type="project" value="InterPro"/>
</dbReference>
<dbReference type="InterPro" id="IPR018253">
    <property type="entry name" value="DnaJ_domain_CS"/>
</dbReference>
<dbReference type="PROSITE" id="PS00636">
    <property type="entry name" value="DNAJ_1"/>
    <property type="match status" value="1"/>
</dbReference>
<dbReference type="Pfam" id="PF09320">
    <property type="entry name" value="DUF1977"/>
    <property type="match status" value="1"/>
</dbReference>
<dbReference type="InterPro" id="IPR005000">
    <property type="entry name" value="Aldolase/citrate-lyase_domain"/>
</dbReference>
<keyword evidence="6" id="KW-1133">Transmembrane helix</keyword>
<dbReference type="EMBL" id="UYSU01000030">
    <property type="protein sequence ID" value="VDL81090.1"/>
    <property type="molecule type" value="Genomic_DNA"/>
</dbReference>